<evidence type="ECO:0000313" key="10">
    <source>
        <dbReference type="Proteomes" id="UP001528673"/>
    </source>
</evidence>
<feature type="chain" id="PRO_5045132632" evidence="8">
    <location>
        <begin position="25"/>
        <end position="641"/>
    </location>
</feature>
<dbReference type="EMBL" id="JAQSIP010000002">
    <property type="protein sequence ID" value="MDD0837668.1"/>
    <property type="molecule type" value="Genomic_DNA"/>
</dbReference>
<dbReference type="SUPFAM" id="SSF53474">
    <property type="entry name" value="alpha/beta-Hydrolases"/>
    <property type="match status" value="1"/>
</dbReference>
<keyword evidence="3" id="KW-0479">Metal-binding</keyword>
<dbReference type="PANTHER" id="PTHR33938">
    <property type="entry name" value="FERULOYL ESTERASE B-RELATED"/>
    <property type="match status" value="1"/>
</dbReference>
<dbReference type="InterPro" id="IPR011118">
    <property type="entry name" value="Tannase/feruloyl_esterase"/>
</dbReference>
<evidence type="ECO:0000256" key="2">
    <source>
        <dbReference type="ARBA" id="ARBA00022487"/>
    </source>
</evidence>
<comment type="similarity">
    <text evidence="1">Belongs to the tannase family.</text>
</comment>
<organism evidence="9 10">
    <name type="scientific">Curvibacter cyanobacteriorum</name>
    <dbReference type="NCBI Taxonomy" id="3026422"/>
    <lineage>
        <taxon>Bacteria</taxon>
        <taxon>Pseudomonadati</taxon>
        <taxon>Pseudomonadota</taxon>
        <taxon>Betaproteobacteria</taxon>
        <taxon>Burkholderiales</taxon>
        <taxon>Comamonadaceae</taxon>
        <taxon>Curvibacter</taxon>
    </lineage>
</organism>
<accession>A0ABT5MY22</accession>
<dbReference type="PROSITE" id="PS51257">
    <property type="entry name" value="PROKAR_LIPOPROTEIN"/>
    <property type="match status" value="1"/>
</dbReference>
<dbReference type="Gene3D" id="3.40.50.1820">
    <property type="entry name" value="alpha/beta hydrolase"/>
    <property type="match status" value="1"/>
</dbReference>
<keyword evidence="5 9" id="KW-0378">Hydrolase</keyword>
<dbReference type="PANTHER" id="PTHR33938:SF15">
    <property type="entry name" value="FERULOYL ESTERASE B-RELATED"/>
    <property type="match status" value="1"/>
</dbReference>
<name>A0ABT5MY22_9BURK</name>
<dbReference type="Pfam" id="PF07519">
    <property type="entry name" value="Tannase"/>
    <property type="match status" value="1"/>
</dbReference>
<evidence type="ECO:0000256" key="1">
    <source>
        <dbReference type="ARBA" id="ARBA00006249"/>
    </source>
</evidence>
<evidence type="ECO:0000256" key="4">
    <source>
        <dbReference type="ARBA" id="ARBA00022729"/>
    </source>
</evidence>
<dbReference type="RefSeq" id="WP_273948918.1">
    <property type="nucleotide sequence ID" value="NZ_JAQSIP010000002.1"/>
</dbReference>
<keyword evidence="10" id="KW-1185">Reference proteome</keyword>
<reference evidence="9 10" key="1">
    <citation type="submission" date="2023-02" db="EMBL/GenBank/DDBJ databases">
        <title>Bacterial whole genomic sequence of Curvibacter sp. HBC61.</title>
        <authorList>
            <person name="Le V."/>
            <person name="Ko S.-R."/>
            <person name="Ahn C.-Y."/>
            <person name="Oh H.-M."/>
        </authorList>
    </citation>
    <scope>NUCLEOTIDE SEQUENCE [LARGE SCALE GENOMIC DNA]</scope>
    <source>
        <strain evidence="9 10">HBC61</strain>
    </source>
</reference>
<gene>
    <name evidence="9" type="ORF">PSQ40_03695</name>
</gene>
<feature type="signal peptide" evidence="8">
    <location>
        <begin position="1"/>
        <end position="24"/>
    </location>
</feature>
<evidence type="ECO:0000256" key="6">
    <source>
        <dbReference type="ARBA" id="ARBA00022837"/>
    </source>
</evidence>
<comment type="caution">
    <text evidence="9">The sequence shown here is derived from an EMBL/GenBank/DDBJ whole genome shotgun (WGS) entry which is preliminary data.</text>
</comment>
<proteinExistence type="inferred from homology"/>
<evidence type="ECO:0000256" key="5">
    <source>
        <dbReference type="ARBA" id="ARBA00022801"/>
    </source>
</evidence>
<dbReference type="Proteomes" id="UP001528673">
    <property type="component" value="Unassembled WGS sequence"/>
</dbReference>
<protein>
    <submittedName>
        <fullName evidence="9">Tannase/feruloyl esterase family alpha/beta hydrolase</fullName>
    </submittedName>
</protein>
<evidence type="ECO:0000256" key="3">
    <source>
        <dbReference type="ARBA" id="ARBA00022723"/>
    </source>
</evidence>
<evidence type="ECO:0000256" key="7">
    <source>
        <dbReference type="ARBA" id="ARBA00023157"/>
    </source>
</evidence>
<keyword evidence="7" id="KW-1015">Disulfide bond</keyword>
<keyword evidence="4 8" id="KW-0732">Signal</keyword>
<dbReference type="InterPro" id="IPR029058">
    <property type="entry name" value="AB_hydrolase_fold"/>
</dbReference>
<evidence type="ECO:0000256" key="8">
    <source>
        <dbReference type="SAM" id="SignalP"/>
    </source>
</evidence>
<evidence type="ECO:0000313" key="9">
    <source>
        <dbReference type="EMBL" id="MDD0837668.1"/>
    </source>
</evidence>
<sequence>MRYFTLGLGAASACLLMACGGGDAATEPTLPRLSAAQPAPLANCLDLASRFSFAKTRILSTELVPAGGLTNAGQAVGEHCRVTGKMNERVSPVDGQSYAIGFEMRLPRNWAGRFLYQGNGGTDGVVVLADGASIGSGGMLRNALQMGLAVISSDAGHSAAQNPLFGLDPQARLDYGYQAVGALTPMAKALIKAAYGKEPDRSYIAGTSNGGRHAMVAASRYPSWYDGVLAHSPGLNLPRAAVANLSNVKLWDTVVTTRVVNNQPDYESALPASERQVVANAILARCDALDGLADGLVQDLEACQRAFDPIRDVPTCSAGRDGSCLTSPQKAVLAKVYEPVRTSAGEVIYTGFPFDPGLSHSGWADWKFRNSLRTARNPVSVGYIFSSPPSTDLSMATDTSKTAAFALKFNLDTEAPKIFATSGVYTESALSFMTPPNPFRLDALRDRGAKMMVIHGGADPIFSLDDTLSWYRSVNLNYGGQADRFARVFVVPGMGHSRGGPATDQYDSLSALIDWVEAGTAPQRLVASARGAGNAGGVNTDLPSNWSPTRTRPLCPYPLVARYQGGHPEQADSFACKSCRGGGGGRPLTPAEAPGGASALWVLRLRASSLAPSLSFSPFLLPAFFLPSSRRPRSASRRGDR</sequence>
<keyword evidence="6" id="KW-0106">Calcium</keyword>
<dbReference type="GO" id="GO:0016787">
    <property type="term" value="F:hydrolase activity"/>
    <property type="evidence" value="ECO:0007669"/>
    <property type="project" value="UniProtKB-KW"/>
</dbReference>
<keyword evidence="2" id="KW-0719">Serine esterase</keyword>